<protein>
    <recommendedName>
        <fullName evidence="3">MIT domain-containing protein</fullName>
    </recommendedName>
</protein>
<dbReference type="PANTHER" id="PTHR15508">
    <property type="entry name" value="RIBOSOMAL PROTEIN S6 KINASE"/>
    <property type="match status" value="1"/>
</dbReference>
<sequence>MTTLQKAIDLVTKATEEDKNKNYEEAFRLYEHAVEYFLHAIKYEAQSDKAKESIRAKCVQYLERAEKLKNYLREKQKKKPIKDTSGGPPSDSVKIAQNNALRNITSRAFSSPLHDIQIQTKIQHLSCHRKIGTLKFMERLYRQRTS</sequence>
<dbReference type="Pfam" id="PF04212">
    <property type="entry name" value="MIT"/>
    <property type="match status" value="1"/>
</dbReference>
<feature type="region of interest" description="Disordered" evidence="2">
    <location>
        <begin position="73"/>
        <end position="94"/>
    </location>
</feature>
<dbReference type="InterPro" id="IPR007330">
    <property type="entry name" value="MIT_dom"/>
</dbReference>
<dbReference type="SMART" id="SM00745">
    <property type="entry name" value="MIT"/>
    <property type="match status" value="1"/>
</dbReference>
<dbReference type="SUPFAM" id="SSF116846">
    <property type="entry name" value="MIT domain"/>
    <property type="match status" value="1"/>
</dbReference>
<proteinExistence type="inferred from homology"/>
<organism evidence="4 5">
    <name type="scientific">Caerostris extrusa</name>
    <name type="common">Bark spider</name>
    <name type="synonym">Caerostris bankana</name>
    <dbReference type="NCBI Taxonomy" id="172846"/>
    <lineage>
        <taxon>Eukaryota</taxon>
        <taxon>Metazoa</taxon>
        <taxon>Ecdysozoa</taxon>
        <taxon>Arthropoda</taxon>
        <taxon>Chelicerata</taxon>
        <taxon>Arachnida</taxon>
        <taxon>Araneae</taxon>
        <taxon>Araneomorphae</taxon>
        <taxon>Entelegynae</taxon>
        <taxon>Araneoidea</taxon>
        <taxon>Araneidae</taxon>
        <taxon>Caerostris</taxon>
    </lineage>
</organism>
<dbReference type="PANTHER" id="PTHR15508:SF8">
    <property type="entry name" value="LD24550P"/>
    <property type="match status" value="1"/>
</dbReference>
<keyword evidence="5" id="KW-1185">Reference proteome</keyword>
<name>A0AAV4XLP3_CAEEX</name>
<dbReference type="CDD" id="cd02678">
    <property type="entry name" value="MIT_VPS4"/>
    <property type="match status" value="1"/>
</dbReference>
<dbReference type="Gene3D" id="1.20.58.80">
    <property type="entry name" value="Phosphotransferase system, lactose/cellobiose-type IIA subunit"/>
    <property type="match status" value="1"/>
</dbReference>
<dbReference type="Proteomes" id="UP001054945">
    <property type="component" value="Unassembled WGS sequence"/>
</dbReference>
<dbReference type="InterPro" id="IPR036181">
    <property type="entry name" value="MIT_dom_sf"/>
</dbReference>
<comment type="similarity">
    <text evidence="1">Belongs to the AAA ATPase family.</text>
</comment>
<dbReference type="FunFam" id="1.20.58.80:FF:000002">
    <property type="entry name" value="Vacuolar protein sorting-associated protein 4A"/>
    <property type="match status" value="1"/>
</dbReference>
<evidence type="ECO:0000256" key="1">
    <source>
        <dbReference type="ARBA" id="ARBA00006914"/>
    </source>
</evidence>
<dbReference type="InterPro" id="IPR045253">
    <property type="entry name" value="VPS4_MIT"/>
</dbReference>
<evidence type="ECO:0000259" key="3">
    <source>
        <dbReference type="SMART" id="SM00745"/>
    </source>
</evidence>
<comment type="caution">
    <text evidence="4">The sequence shown here is derived from an EMBL/GenBank/DDBJ whole genome shotgun (WGS) entry which is preliminary data.</text>
</comment>
<gene>
    <name evidence="4" type="ORF">CEXT_745891</name>
</gene>
<reference evidence="4 5" key="1">
    <citation type="submission" date="2021-06" db="EMBL/GenBank/DDBJ databases">
        <title>Caerostris extrusa draft genome.</title>
        <authorList>
            <person name="Kono N."/>
            <person name="Arakawa K."/>
        </authorList>
    </citation>
    <scope>NUCLEOTIDE SEQUENCE [LARGE SCALE GENOMIC DNA]</scope>
</reference>
<feature type="domain" description="MIT" evidence="3">
    <location>
        <begin position="2"/>
        <end position="78"/>
    </location>
</feature>
<dbReference type="AlphaFoldDB" id="A0AAV4XLP3"/>
<dbReference type="InterPro" id="IPR051866">
    <property type="entry name" value="Intracell_Sig-Traffick_Protein"/>
</dbReference>
<accession>A0AAV4XLP3</accession>
<evidence type="ECO:0000256" key="2">
    <source>
        <dbReference type="SAM" id="MobiDB-lite"/>
    </source>
</evidence>
<dbReference type="EMBL" id="BPLR01017937">
    <property type="protein sequence ID" value="GIY95582.1"/>
    <property type="molecule type" value="Genomic_DNA"/>
</dbReference>
<evidence type="ECO:0000313" key="5">
    <source>
        <dbReference type="Proteomes" id="UP001054945"/>
    </source>
</evidence>
<evidence type="ECO:0000313" key="4">
    <source>
        <dbReference type="EMBL" id="GIY95582.1"/>
    </source>
</evidence>